<evidence type="ECO:0000313" key="3">
    <source>
        <dbReference type="Proteomes" id="UP000501063"/>
    </source>
</evidence>
<dbReference type="KEGG" id="pnt:G5B91_01260"/>
<dbReference type="EMBL" id="CP049140">
    <property type="protein sequence ID" value="QIE86989.1"/>
    <property type="molecule type" value="Genomic_DNA"/>
</dbReference>
<organism evidence="2 3">
    <name type="scientific">Pseudomonas nitroreducens</name>
    <dbReference type="NCBI Taxonomy" id="46680"/>
    <lineage>
        <taxon>Bacteria</taxon>
        <taxon>Pseudomonadati</taxon>
        <taxon>Pseudomonadota</taxon>
        <taxon>Gammaproteobacteria</taxon>
        <taxon>Pseudomonadales</taxon>
        <taxon>Pseudomonadaceae</taxon>
        <taxon>Pseudomonas</taxon>
    </lineage>
</organism>
<dbReference type="EMBL" id="CP049140">
    <property type="protein sequence ID" value="QIE84968.1"/>
    <property type="molecule type" value="Genomic_DNA"/>
</dbReference>
<accession>A0A6G6IVA7</accession>
<dbReference type="RefSeq" id="WP_024766794.1">
    <property type="nucleotide sequence ID" value="NZ_CP049140.1"/>
</dbReference>
<dbReference type="Proteomes" id="UP000501063">
    <property type="component" value="Chromosome"/>
</dbReference>
<name>A0A6G6IVA7_PSENT</name>
<evidence type="ECO:0000313" key="1">
    <source>
        <dbReference type="EMBL" id="QIE84968.1"/>
    </source>
</evidence>
<dbReference type="KEGG" id="pnt:G5B91_12220"/>
<proteinExistence type="predicted"/>
<protein>
    <submittedName>
        <fullName evidence="2">Uncharacterized protein</fullName>
    </submittedName>
</protein>
<dbReference type="AlphaFoldDB" id="A0A6G6IVA7"/>
<gene>
    <name evidence="1" type="ORF">G5B91_01260</name>
    <name evidence="2" type="ORF">G5B91_12220</name>
</gene>
<evidence type="ECO:0000313" key="2">
    <source>
        <dbReference type="EMBL" id="QIE86989.1"/>
    </source>
</evidence>
<reference evidence="2 3" key="1">
    <citation type="submission" date="2020-02" db="EMBL/GenBank/DDBJ databases">
        <title>Integrative conjugative elements (ICEs) and plasmids drive adaptation of Pseudomonas nitroreducens strain HBP1 to wastewater environment.</title>
        <authorList>
            <person name="Sentchilo V."/>
            <person name="Carraro N."/>
            <person name="Bertelli C."/>
            <person name="van der Meer J.R."/>
        </authorList>
    </citation>
    <scope>NUCLEOTIDE SEQUENCE [LARGE SCALE GENOMIC DNA]</scope>
    <source>
        <strain evidence="2 3">HBP1</strain>
    </source>
</reference>
<sequence>MGGFSELVDDMDATLAEALSDGAFDYLDRNGVRLVESLAGIVEQGVERLDVSAIDRFRTLEVRKRLLPRVDNKGSFLDEEGNAWSIDGIHADDGDWITFYVVPV</sequence>